<sequence>MAPSRSRSSSNNSACLKIFGLAIFGFAIFSFYYQNAQLKDHYVTNTANVLESSKNAFINVEKIAAKMEKKWLEDGTAEKEMKEYVAVMKKDEDELRTHIDAAAAKKTSEVANKPVEAPPASKQMAAVQSPSGGGKGSIIPIDLTVNFLHVIDKAPGAPPEPIIPASGSKYRSPEDFLPIVTPHHIEFRWRHEAHTGSKPDDLFVTAYQIVVKTNNGGSLVWDSGKKPVDEKEGVRIKGVPWDGPTPTVGQILQWSVTLWDGSGNENTSLLSKFGVGPEQEEWKGKWMVHPTDMDTFDKGTETYAQSRSNECDAWKRRRPLPLFRTKVPIEKKTAIASALLLVSGLGSFRASVNGVPLSTSGPIDPPFTDYSKRVMYRGFDVTPFAQDPEMVIGMTMGSGWWDHRPVSGMAKPALLPRGPATVRAQMVITYEDGEVVIMGTTDENNGWQAARGHIRESDLFTGEMVDLDVLSTMEGWDTVSGWTDSTILDKDNHDPYKEINKWVETVPYRTDVTLEERVQRMSIRAKAMKAEEGKHFPDGNNFADPVGKLVPHEIPPVMSMERIAPDEIHDLGGGRWLFDFSKAFSGMLHFDEGVPEPIVPDSYPRAHGFKQARANGDGFITVIYGESLEMTTGDINRVLVAGLGLHDGGPRHVSKSAGATAHAFCFPEDHDAILSQRDVYVVPKDANKSSYTKARQSHFTTHSFRFAEICCTKEPPKGVHALLYRTAVPEWGNFDSSNVVIKGGYELIKNAMVSNMLSVQSDCPHREKLPYGGDLVADSPAALAFFDMSSFYKKTIYDWLEAQWANGAYTETSVWQDLNDYAGIGYGAGETVWASAPLVLSVRHYQNYGDEGLLRKSLPHHIKWLDFLAKYFDDGMREKKYDDELETYTSPPLSGLGDWLAMRGRDTWLTHTGFYMASGRCVAYMAHVIGKADEEERGMELAKKIRDRIARLYLKNGKDNFDLPHGSASNTPGPEMSLFSRIVPGEKRCIVLKNWFKREGHTWPGDEEFRFIDAMSEEDKQEWIKSGELTKRGDRWAMGWSQWQGFNEGIFAIRYSMKTLSEMGFHNVALRKAAGTGMATPEYMMSHNATTMWESFWRSEDLYSRNHPMLGALAEWMSSSAAGVSLFPKTSGGRKMLFWPQFPHSAATLKYASAEQGSARGDFAIAWRFENLPEDESQYDSAVVSIRIRLLIPPSGEAELRLPFAQSSSATATLHNSIVLPDLSHARAEARKECEERRRKKMGFHYNWDYNRETQKWFKRLNGKAIGTSCDSFLFHPSLDKTDWGKSTSITARLQDRETEYLSPGLYEVIIVDWPLEKEVEGTGRIGNIPEYYKADGEISPYCQDNQDFDWAVDDATHII</sequence>
<organism evidence="6 7">
    <name type="scientific">Cyclotella atomus</name>
    <dbReference type="NCBI Taxonomy" id="382360"/>
    <lineage>
        <taxon>Eukaryota</taxon>
        <taxon>Sar</taxon>
        <taxon>Stramenopiles</taxon>
        <taxon>Ochrophyta</taxon>
        <taxon>Bacillariophyta</taxon>
        <taxon>Coscinodiscophyceae</taxon>
        <taxon>Thalassiosirophycidae</taxon>
        <taxon>Stephanodiscales</taxon>
        <taxon>Stephanodiscaceae</taxon>
        <taxon>Cyclotella</taxon>
    </lineage>
</organism>
<dbReference type="InterPro" id="IPR016007">
    <property type="entry name" value="Alpha_rhamnosid"/>
</dbReference>
<reference evidence="6 7" key="1">
    <citation type="submission" date="2024-10" db="EMBL/GenBank/DDBJ databases">
        <title>Updated reference genomes for cyclostephanoid diatoms.</title>
        <authorList>
            <person name="Roberts W.R."/>
            <person name="Alverson A.J."/>
        </authorList>
    </citation>
    <scope>NUCLEOTIDE SEQUENCE [LARGE SCALE GENOMIC DNA]</scope>
    <source>
        <strain evidence="6 7">AJA010-31</strain>
    </source>
</reference>
<comment type="caution">
    <text evidence="6">The sequence shown here is derived from an EMBL/GenBank/DDBJ whole genome shotgun (WGS) entry which is preliminary data.</text>
</comment>
<evidence type="ECO:0000256" key="2">
    <source>
        <dbReference type="ARBA" id="ARBA00012652"/>
    </source>
</evidence>
<dbReference type="EC" id="3.2.1.40" evidence="2"/>
<evidence type="ECO:0000313" key="7">
    <source>
        <dbReference type="Proteomes" id="UP001530400"/>
    </source>
</evidence>
<dbReference type="InterPro" id="IPR013783">
    <property type="entry name" value="Ig-like_fold"/>
</dbReference>
<dbReference type="PANTHER" id="PTHR33307">
    <property type="entry name" value="ALPHA-RHAMNOSIDASE (EUROFUNG)"/>
    <property type="match status" value="1"/>
</dbReference>
<proteinExistence type="predicted"/>
<dbReference type="Pfam" id="PF08531">
    <property type="entry name" value="Bac_rhamnosid_N"/>
    <property type="match status" value="1"/>
</dbReference>
<evidence type="ECO:0000256" key="1">
    <source>
        <dbReference type="ARBA" id="ARBA00001445"/>
    </source>
</evidence>
<evidence type="ECO:0000259" key="5">
    <source>
        <dbReference type="Pfam" id="PF17389"/>
    </source>
</evidence>
<dbReference type="InterPro" id="IPR035396">
    <property type="entry name" value="Bac_rhamnosid6H"/>
</dbReference>
<keyword evidence="3" id="KW-0472">Membrane</keyword>
<feature type="transmembrane region" description="Helical" evidence="3">
    <location>
        <begin position="14"/>
        <end position="33"/>
    </location>
</feature>
<comment type="catalytic activity">
    <reaction evidence="1">
        <text>Hydrolysis of terminal non-reducing alpha-L-rhamnose residues in alpha-L-rhamnosides.</text>
        <dbReference type="EC" id="3.2.1.40"/>
    </reaction>
</comment>
<dbReference type="Gene3D" id="2.60.120.260">
    <property type="entry name" value="Galactose-binding domain-like"/>
    <property type="match status" value="2"/>
</dbReference>
<feature type="domain" description="Bacterial alpha-L-rhamnosidase N-terminal" evidence="4">
    <location>
        <begin position="334"/>
        <end position="493"/>
    </location>
</feature>
<gene>
    <name evidence="6" type="ORF">ACHAWO_013649</name>
</gene>
<dbReference type="PANTHER" id="PTHR33307:SF11">
    <property type="entry name" value="ALPHA-L-RHAMNOSIDASE"/>
    <property type="match status" value="1"/>
</dbReference>
<name>A0ABD3NTG7_9STRA</name>
<evidence type="ECO:0000313" key="6">
    <source>
        <dbReference type="EMBL" id="KAL3778952.1"/>
    </source>
</evidence>
<feature type="domain" description="Alpha-L-rhamnosidase six-hairpin glycosidase" evidence="5">
    <location>
        <begin position="1048"/>
        <end position="1118"/>
    </location>
</feature>
<keyword evidence="3" id="KW-1133">Transmembrane helix</keyword>
<keyword evidence="7" id="KW-1185">Reference proteome</keyword>
<dbReference type="InterPro" id="IPR008928">
    <property type="entry name" value="6-hairpin_glycosidase_sf"/>
</dbReference>
<dbReference type="SUPFAM" id="SSF48208">
    <property type="entry name" value="Six-hairpin glycosidases"/>
    <property type="match status" value="1"/>
</dbReference>
<accession>A0ABD3NTG7</accession>
<dbReference type="InterPro" id="IPR013737">
    <property type="entry name" value="Bac_rhamnosid_N"/>
</dbReference>
<keyword evidence="3" id="KW-0812">Transmembrane</keyword>
<protein>
    <recommendedName>
        <fullName evidence="2">alpha-L-rhamnosidase</fullName>
        <ecNumber evidence="2">3.2.1.40</ecNumber>
    </recommendedName>
</protein>
<dbReference type="Pfam" id="PF17389">
    <property type="entry name" value="Bac_rhamnosid6H"/>
    <property type="match status" value="2"/>
</dbReference>
<dbReference type="Gene3D" id="2.60.40.10">
    <property type="entry name" value="Immunoglobulins"/>
    <property type="match status" value="1"/>
</dbReference>
<dbReference type="EMBL" id="JALLPJ020000962">
    <property type="protein sequence ID" value="KAL3778952.1"/>
    <property type="molecule type" value="Genomic_DNA"/>
</dbReference>
<dbReference type="Proteomes" id="UP001530400">
    <property type="component" value="Unassembled WGS sequence"/>
</dbReference>
<dbReference type="GO" id="GO:0030596">
    <property type="term" value="F:alpha-L-rhamnosidase activity"/>
    <property type="evidence" value="ECO:0007669"/>
    <property type="project" value="UniProtKB-EC"/>
</dbReference>
<evidence type="ECO:0000256" key="3">
    <source>
        <dbReference type="SAM" id="Phobius"/>
    </source>
</evidence>
<dbReference type="Gene3D" id="1.50.10.10">
    <property type="match status" value="1"/>
</dbReference>
<evidence type="ECO:0000259" key="4">
    <source>
        <dbReference type="Pfam" id="PF08531"/>
    </source>
</evidence>
<dbReference type="Pfam" id="PF25788">
    <property type="entry name" value="Ig_Rha78A_N"/>
    <property type="match status" value="1"/>
</dbReference>
<feature type="domain" description="Alpha-L-rhamnosidase six-hairpin glycosidase" evidence="5">
    <location>
        <begin position="730"/>
        <end position="957"/>
    </location>
</feature>
<dbReference type="InterPro" id="IPR012341">
    <property type="entry name" value="6hp_glycosidase-like_sf"/>
</dbReference>